<protein>
    <submittedName>
        <fullName evidence="7">Amino acid permease</fullName>
    </submittedName>
</protein>
<evidence type="ECO:0000313" key="7">
    <source>
        <dbReference type="EMBL" id="MBN7825308.1"/>
    </source>
</evidence>
<comment type="subcellular location">
    <subcellularLocation>
        <location evidence="1">Cell membrane</location>
        <topology evidence="1">Multi-pass membrane protein</topology>
    </subcellularLocation>
</comment>
<keyword evidence="3 6" id="KW-0812">Transmembrane</keyword>
<dbReference type="AlphaFoldDB" id="A0A939DMP6"/>
<dbReference type="Gene3D" id="1.20.1740.10">
    <property type="entry name" value="Amino acid/polyamine transporter I"/>
    <property type="match status" value="1"/>
</dbReference>
<organism evidence="7 8">
    <name type="scientific">Bowmanella dokdonensis</name>
    <dbReference type="NCBI Taxonomy" id="751969"/>
    <lineage>
        <taxon>Bacteria</taxon>
        <taxon>Pseudomonadati</taxon>
        <taxon>Pseudomonadota</taxon>
        <taxon>Gammaproteobacteria</taxon>
        <taxon>Alteromonadales</taxon>
        <taxon>Alteromonadaceae</taxon>
        <taxon>Bowmanella</taxon>
    </lineage>
</organism>
<keyword evidence="2" id="KW-1003">Cell membrane</keyword>
<dbReference type="Pfam" id="PF13520">
    <property type="entry name" value="AA_permease_2"/>
    <property type="match status" value="1"/>
</dbReference>
<evidence type="ECO:0000256" key="5">
    <source>
        <dbReference type="ARBA" id="ARBA00023136"/>
    </source>
</evidence>
<reference evidence="7" key="1">
    <citation type="submission" date="2021-03" db="EMBL/GenBank/DDBJ databases">
        <title>novel species isolated from a fishpond in China.</title>
        <authorList>
            <person name="Lu H."/>
            <person name="Cai Z."/>
        </authorList>
    </citation>
    <scope>NUCLEOTIDE SEQUENCE</scope>
    <source>
        <strain evidence="7">JCM 30855</strain>
    </source>
</reference>
<feature type="transmembrane region" description="Helical" evidence="6">
    <location>
        <begin position="187"/>
        <end position="208"/>
    </location>
</feature>
<feature type="transmembrane region" description="Helical" evidence="6">
    <location>
        <begin position="346"/>
        <end position="362"/>
    </location>
</feature>
<name>A0A939DMP6_9ALTE</name>
<feature type="transmembrane region" description="Helical" evidence="6">
    <location>
        <begin position="90"/>
        <end position="110"/>
    </location>
</feature>
<feature type="transmembrane region" description="Helical" evidence="6">
    <location>
        <begin position="374"/>
        <end position="393"/>
    </location>
</feature>
<accession>A0A939DMP6</accession>
<keyword evidence="8" id="KW-1185">Reference proteome</keyword>
<keyword evidence="4 6" id="KW-1133">Transmembrane helix</keyword>
<dbReference type="GO" id="GO:0005886">
    <property type="term" value="C:plasma membrane"/>
    <property type="evidence" value="ECO:0007669"/>
    <property type="project" value="UniProtKB-SubCell"/>
</dbReference>
<keyword evidence="5 6" id="KW-0472">Membrane</keyword>
<feature type="transmembrane region" description="Helical" evidence="6">
    <location>
        <begin position="399"/>
        <end position="416"/>
    </location>
</feature>
<dbReference type="RefSeq" id="WP_206573422.1">
    <property type="nucleotide sequence ID" value="NZ_JAFKCV010000004.1"/>
</dbReference>
<gene>
    <name evidence="7" type="ORF">J0A66_08755</name>
</gene>
<feature type="transmembrane region" description="Helical" evidence="6">
    <location>
        <begin position="148"/>
        <end position="167"/>
    </location>
</feature>
<dbReference type="PANTHER" id="PTHR42770:SF11">
    <property type="entry name" value="INNER MEMBRANE TRANSPORT PROTEIN YBAT"/>
    <property type="match status" value="1"/>
</dbReference>
<feature type="transmembrane region" description="Helical" evidence="6">
    <location>
        <begin position="122"/>
        <end position="141"/>
    </location>
</feature>
<feature type="transmembrane region" description="Helical" evidence="6">
    <location>
        <begin position="15"/>
        <end position="36"/>
    </location>
</feature>
<dbReference type="PANTHER" id="PTHR42770">
    <property type="entry name" value="AMINO ACID TRANSPORTER-RELATED"/>
    <property type="match status" value="1"/>
</dbReference>
<sequence length="421" mass="44610">MGSSKSSEQIGPVKVWTLAAGGMVGGGIYIALGVVVSLSGKWASLSFLIAGIAAAITAYSYAKLSNKYQSSGGAFKFLEEMQHESLAGSLSWLLIIGYTLTIALYIFAFGHYVAFAFDGGDMLTRILAIGVGIGLTGLNLLGLGKMTAVEVVIVSANLTILLILGVFGLTRWDSLELSTGLEPKTPAYALIGAAVIFVSYEGFQLLTYEYEKIKNASKSFVPILVSAAIFVVTTYIVVALGATMLAGALKAVEQKQVALTIAAQNAWGITGLVILTIAAGFATAAAINSTLFSTGELTFKIARDKELPGWFEHRNAKDVPSRGIVLIGLLATLLAVTGGLSSIVEAASLIFLITFGVVNWLALKNTHTIKWLQWVALVIIGIIGIVLVVRLALVNPIPLLVLLIMSILVLLARPFLLDRYR</sequence>
<dbReference type="GO" id="GO:0022857">
    <property type="term" value="F:transmembrane transporter activity"/>
    <property type="evidence" value="ECO:0007669"/>
    <property type="project" value="InterPro"/>
</dbReference>
<proteinExistence type="predicted"/>
<feature type="transmembrane region" description="Helical" evidence="6">
    <location>
        <begin position="42"/>
        <end position="62"/>
    </location>
</feature>
<evidence type="ECO:0000256" key="3">
    <source>
        <dbReference type="ARBA" id="ARBA00022692"/>
    </source>
</evidence>
<evidence type="ECO:0000256" key="4">
    <source>
        <dbReference type="ARBA" id="ARBA00022989"/>
    </source>
</evidence>
<comment type="caution">
    <text evidence="7">The sequence shown here is derived from an EMBL/GenBank/DDBJ whole genome shotgun (WGS) entry which is preliminary data.</text>
</comment>
<dbReference type="PIRSF" id="PIRSF006060">
    <property type="entry name" value="AA_transporter"/>
    <property type="match status" value="1"/>
</dbReference>
<evidence type="ECO:0000313" key="8">
    <source>
        <dbReference type="Proteomes" id="UP000664654"/>
    </source>
</evidence>
<feature type="transmembrane region" description="Helical" evidence="6">
    <location>
        <begin position="220"/>
        <end position="246"/>
    </location>
</feature>
<evidence type="ECO:0000256" key="1">
    <source>
        <dbReference type="ARBA" id="ARBA00004651"/>
    </source>
</evidence>
<feature type="transmembrane region" description="Helical" evidence="6">
    <location>
        <begin position="266"/>
        <end position="287"/>
    </location>
</feature>
<evidence type="ECO:0000256" key="6">
    <source>
        <dbReference type="SAM" id="Phobius"/>
    </source>
</evidence>
<dbReference type="EMBL" id="JAFKCV010000004">
    <property type="protein sequence ID" value="MBN7825308.1"/>
    <property type="molecule type" value="Genomic_DNA"/>
</dbReference>
<dbReference type="InterPro" id="IPR002293">
    <property type="entry name" value="AA/rel_permease1"/>
</dbReference>
<feature type="transmembrane region" description="Helical" evidence="6">
    <location>
        <begin position="323"/>
        <end position="340"/>
    </location>
</feature>
<evidence type="ECO:0000256" key="2">
    <source>
        <dbReference type="ARBA" id="ARBA00022475"/>
    </source>
</evidence>
<dbReference type="InterPro" id="IPR050367">
    <property type="entry name" value="APC_superfamily"/>
</dbReference>
<dbReference type="Proteomes" id="UP000664654">
    <property type="component" value="Unassembled WGS sequence"/>
</dbReference>